<dbReference type="EMBL" id="CACRXK020013838">
    <property type="protein sequence ID" value="CAB4025816.1"/>
    <property type="molecule type" value="Genomic_DNA"/>
</dbReference>
<dbReference type="PANTHER" id="PTHR19963">
    <property type="entry name" value="CCHC-TYPE DOMAIN-CONTAINING PROTEIN"/>
    <property type="match status" value="1"/>
</dbReference>
<feature type="non-terminal residue" evidence="5">
    <location>
        <position position="686"/>
    </location>
</feature>
<evidence type="ECO:0000259" key="4">
    <source>
        <dbReference type="PROSITE" id="PS50878"/>
    </source>
</evidence>
<sequence>GSVISPTLFNVHVDDLEDCIPNYLDINTHKYADDCTQDEVIPYGSTSNMQELLDAINDWAHRNKMKLNSKKTKDMWICFKAAIPEPPHLKIGDDTIERVKPFKFLGLWIDNTLKWNTHIDEIARRANKRLFYLRECRRADLPTNVEQRRDKLSIREYEKIINDETHPCRKYIPDMVTNKEGMPMTTRSAARLNSEETNEDDMDDRGEENTRITGSDENFVELFSMMKQQTELIMEHKVAQTKQMNEIQRLIGDIDGKMEGISKRQDRLERRLDRVETDLAYVSGEVEKSGESQRNTMAVNVECFEARLDVVENRVDRFGEGIDTIQKELVPKLKESVLEELLAEINLKETRKQNLEMLNRDVKNSPQGIENIRANKIATPVFPSPRRRYTPSTLKPEDSGCVTSTNVRVRDAEAPNKLLQKPTTFDGTTLWESYYAQFEIVAQLNKWNDFQKAAYLATSLKGPALAVLGNLAPEERQNLDVLVVALKNRFGTSHQTELSRMKFKNRIKQKDESLPEMAEDIERLCRLAYPDAPPTLRDVLARDQFVDALTDEDTRLRIKQERPKSLRKALEAGLELESFQIAARQRLKVSRETELLRAARPSGTEQKEQRTYNQLEEGKLEMTKILERLERSMKLCLDGVLAAVKVQRRSPKEPGCWNCGDLNHIRRNCPKSRNDDEESDDQGNGK</sequence>
<gene>
    <name evidence="5" type="ORF">PACLA_8A082971</name>
</gene>
<protein>
    <submittedName>
        <fullName evidence="5">Retrovirus-related Pol poly from transposon 412</fullName>
    </submittedName>
</protein>
<dbReference type="Gene3D" id="4.10.60.10">
    <property type="entry name" value="Zinc finger, CCHC-type"/>
    <property type="match status" value="1"/>
</dbReference>
<dbReference type="PANTHER" id="PTHR19963:SF30">
    <property type="entry name" value="ENDONUCLEASE_EXONUCLEASE_PHOSPHATASE DOMAIN-CONTAINING PROTEIN"/>
    <property type="match status" value="1"/>
</dbReference>
<keyword evidence="1" id="KW-0479">Metal-binding</keyword>
<dbReference type="PROSITE" id="PS50878">
    <property type="entry name" value="RT_POL"/>
    <property type="match status" value="1"/>
</dbReference>
<dbReference type="InterPro" id="IPR000477">
    <property type="entry name" value="RT_dom"/>
</dbReference>
<keyword evidence="1" id="KW-0863">Zinc-finger</keyword>
<dbReference type="Proteomes" id="UP001152795">
    <property type="component" value="Unassembled WGS sequence"/>
</dbReference>
<dbReference type="GO" id="GO:0008270">
    <property type="term" value="F:zinc ion binding"/>
    <property type="evidence" value="ECO:0007669"/>
    <property type="project" value="UniProtKB-KW"/>
</dbReference>
<dbReference type="InterPro" id="IPR001878">
    <property type="entry name" value="Znf_CCHC"/>
</dbReference>
<dbReference type="InterPro" id="IPR036875">
    <property type="entry name" value="Znf_CCHC_sf"/>
</dbReference>
<feature type="region of interest" description="Disordered" evidence="2">
    <location>
        <begin position="186"/>
        <end position="211"/>
    </location>
</feature>
<evidence type="ECO:0000256" key="2">
    <source>
        <dbReference type="SAM" id="MobiDB-lite"/>
    </source>
</evidence>
<feature type="domain" description="Reverse transcriptase" evidence="4">
    <location>
        <begin position="1"/>
        <end position="109"/>
    </location>
</feature>
<dbReference type="Pfam" id="PF00078">
    <property type="entry name" value="RVT_1"/>
    <property type="match status" value="1"/>
</dbReference>
<reference evidence="5" key="1">
    <citation type="submission" date="2020-04" db="EMBL/GenBank/DDBJ databases">
        <authorList>
            <person name="Alioto T."/>
            <person name="Alioto T."/>
            <person name="Gomez Garrido J."/>
        </authorList>
    </citation>
    <scope>NUCLEOTIDE SEQUENCE</scope>
    <source>
        <strain evidence="5">A484AB</strain>
    </source>
</reference>
<dbReference type="OrthoDB" id="775972at2759"/>
<proteinExistence type="predicted"/>
<keyword evidence="6" id="KW-1185">Reference proteome</keyword>
<evidence type="ECO:0000259" key="3">
    <source>
        <dbReference type="PROSITE" id="PS50158"/>
    </source>
</evidence>
<dbReference type="Pfam" id="PF00098">
    <property type="entry name" value="zf-CCHC"/>
    <property type="match status" value="1"/>
</dbReference>
<name>A0A6S7J1W2_PARCT</name>
<feature type="domain" description="CCHC-type" evidence="3">
    <location>
        <begin position="656"/>
        <end position="671"/>
    </location>
</feature>
<accession>A0A6S7J1W2</accession>
<evidence type="ECO:0000313" key="6">
    <source>
        <dbReference type="Proteomes" id="UP001152795"/>
    </source>
</evidence>
<feature type="compositionally biased region" description="Acidic residues" evidence="2">
    <location>
        <begin position="196"/>
        <end position="206"/>
    </location>
</feature>
<dbReference type="GO" id="GO:0003676">
    <property type="term" value="F:nucleic acid binding"/>
    <property type="evidence" value="ECO:0007669"/>
    <property type="project" value="InterPro"/>
</dbReference>
<organism evidence="5 6">
    <name type="scientific">Paramuricea clavata</name>
    <name type="common">Red gorgonian</name>
    <name type="synonym">Violescent sea-whip</name>
    <dbReference type="NCBI Taxonomy" id="317549"/>
    <lineage>
        <taxon>Eukaryota</taxon>
        <taxon>Metazoa</taxon>
        <taxon>Cnidaria</taxon>
        <taxon>Anthozoa</taxon>
        <taxon>Octocorallia</taxon>
        <taxon>Malacalcyonacea</taxon>
        <taxon>Plexauridae</taxon>
        <taxon>Paramuricea</taxon>
    </lineage>
</organism>
<dbReference type="AlphaFoldDB" id="A0A6S7J1W2"/>
<dbReference type="SMART" id="SM00343">
    <property type="entry name" value="ZnF_C2HC"/>
    <property type="match status" value="1"/>
</dbReference>
<evidence type="ECO:0000313" key="5">
    <source>
        <dbReference type="EMBL" id="CAB4025816.1"/>
    </source>
</evidence>
<keyword evidence="1" id="KW-0862">Zinc</keyword>
<evidence type="ECO:0000256" key="1">
    <source>
        <dbReference type="PROSITE-ProRule" id="PRU00047"/>
    </source>
</evidence>
<comment type="caution">
    <text evidence="5">The sequence shown here is derived from an EMBL/GenBank/DDBJ whole genome shotgun (WGS) entry which is preliminary data.</text>
</comment>
<dbReference type="SUPFAM" id="SSF57756">
    <property type="entry name" value="Retrovirus zinc finger-like domains"/>
    <property type="match status" value="1"/>
</dbReference>
<dbReference type="PROSITE" id="PS50158">
    <property type="entry name" value="ZF_CCHC"/>
    <property type="match status" value="1"/>
</dbReference>